<evidence type="ECO:0000256" key="1">
    <source>
        <dbReference type="SAM" id="Phobius"/>
    </source>
</evidence>
<keyword evidence="1" id="KW-0472">Membrane</keyword>
<evidence type="ECO:0000313" key="3">
    <source>
        <dbReference type="Proteomes" id="UP001189122"/>
    </source>
</evidence>
<dbReference type="SUPFAM" id="SSF57938">
    <property type="entry name" value="DnaJ/Hsp40 cysteine-rich domain"/>
    <property type="match status" value="1"/>
</dbReference>
<sequence length="108" mass="11375">MGGTPRPLRAVGAAAGFLVGGFLAVTLGTVAAYEAVRKRDEARRRQSAPPCGVCKGKGFQACKLCRGSSTVEWSPLYDPIAISPCLCPHATGESKIQRCLNCIGKGYF</sequence>
<dbReference type="Proteomes" id="UP001189122">
    <property type="component" value="Unassembled WGS sequence"/>
</dbReference>
<gene>
    <name evidence="2" type="ORF">SI7747_15018283</name>
</gene>
<feature type="transmembrane region" description="Helical" evidence="1">
    <location>
        <begin position="12"/>
        <end position="36"/>
    </location>
</feature>
<organism evidence="2">
    <name type="scientific">Spirodela intermedia</name>
    <name type="common">Intermediate duckweed</name>
    <dbReference type="NCBI Taxonomy" id="51605"/>
    <lineage>
        <taxon>Eukaryota</taxon>
        <taxon>Viridiplantae</taxon>
        <taxon>Streptophyta</taxon>
        <taxon>Embryophyta</taxon>
        <taxon>Tracheophyta</taxon>
        <taxon>Spermatophyta</taxon>
        <taxon>Magnoliopsida</taxon>
        <taxon>Liliopsida</taxon>
        <taxon>Araceae</taxon>
        <taxon>Lemnoideae</taxon>
        <taxon>Spirodela</taxon>
    </lineage>
</organism>
<dbReference type="AlphaFoldDB" id="A0A7I8JPZ6"/>
<dbReference type="EMBL" id="LR743602">
    <property type="protein sequence ID" value="CAA2632689.1"/>
    <property type="molecule type" value="Genomic_DNA"/>
</dbReference>
<keyword evidence="1" id="KW-1133">Transmembrane helix</keyword>
<keyword evidence="1" id="KW-0812">Transmembrane</keyword>
<dbReference type="InterPro" id="IPR036410">
    <property type="entry name" value="HSP_DnaJ_Cys-rich_dom_sf"/>
</dbReference>
<dbReference type="EMBL" id="CACRZD030000015">
    <property type="protein sequence ID" value="CAA6671875.1"/>
    <property type="molecule type" value="Genomic_DNA"/>
</dbReference>
<proteinExistence type="predicted"/>
<protein>
    <submittedName>
        <fullName evidence="2">Uncharacterized protein</fullName>
    </submittedName>
</protein>
<reference evidence="2 3" key="1">
    <citation type="submission" date="2019-12" db="EMBL/GenBank/DDBJ databases">
        <authorList>
            <person name="Scholz U."/>
            <person name="Mascher M."/>
            <person name="Fiebig A."/>
        </authorList>
    </citation>
    <scope>NUCLEOTIDE SEQUENCE</scope>
</reference>
<keyword evidence="3" id="KW-1185">Reference proteome</keyword>
<name>A0A7I8JPZ6_SPIIN</name>
<evidence type="ECO:0000313" key="2">
    <source>
        <dbReference type="EMBL" id="CAA2632689.1"/>
    </source>
</evidence>
<accession>A0A7I8JPZ6</accession>